<dbReference type="Pfam" id="PF00620">
    <property type="entry name" value="RhoGAP"/>
    <property type="match status" value="1"/>
</dbReference>
<dbReference type="SUPFAM" id="SSF52087">
    <property type="entry name" value="CRAL/TRIO domain"/>
    <property type="match status" value="1"/>
</dbReference>
<evidence type="ECO:0000259" key="2">
    <source>
        <dbReference type="PROSITE" id="PS50238"/>
    </source>
</evidence>
<protein>
    <recommendedName>
        <fullName evidence="2">Rho-GAP domain-containing protein</fullName>
    </recommendedName>
</protein>
<proteinExistence type="predicted"/>
<dbReference type="InterPro" id="IPR001251">
    <property type="entry name" value="CRAL-TRIO_dom"/>
</dbReference>
<evidence type="ECO:0000313" key="3">
    <source>
        <dbReference type="EMBL" id="KAL2919567.1"/>
    </source>
</evidence>
<sequence>MFAFYCCNLPAPAAVNYDKLLDVLLERLDAVSTSEYSLVLFAGGASHYPTWSWTLQAYSRLSRNIRKNLKALYVVHPSMWPKFLLQTMGMIVSPKFASKLVWVDNLARLQTLVPTEKLVVPPAVLRYNQQQEAPSSFLSFSRKTTTKKATVFEEDLDVLMGVDGSKGCPQVILDCAQFIRTQGLETEGLFRKAPAVTAVQEAKRAYNEGKQPDFDALGGVHVACALLKLWFRELPEPLIPASLYPTVREVEKSPSKVDFIRMRLLPSLSIPTQLVMYELFSLLHDVVAHQATNLMTAVNLTIVWSPNFVKSDNAVLDIGMCAIGVQGAGIGTIVKTCVEEFDAIFGESIGTLRRSNSLATSVASTHDGEGEVDGEGANVPQAASPVASPVASPAASPTRADSAQ</sequence>
<dbReference type="CDD" id="cd00170">
    <property type="entry name" value="SEC14"/>
    <property type="match status" value="1"/>
</dbReference>
<dbReference type="Proteomes" id="UP001527925">
    <property type="component" value="Unassembled WGS sequence"/>
</dbReference>
<dbReference type="Gene3D" id="3.40.525.10">
    <property type="entry name" value="CRAL-TRIO lipid binding domain"/>
    <property type="match status" value="1"/>
</dbReference>
<dbReference type="PANTHER" id="PTHR45808">
    <property type="entry name" value="RHO GTPASE-ACTIVATING PROTEIN 68F"/>
    <property type="match status" value="1"/>
</dbReference>
<name>A0ABR4NJ64_9FUNG</name>
<accession>A0ABR4NJ64</accession>
<dbReference type="InterPro" id="IPR036865">
    <property type="entry name" value="CRAL-TRIO_dom_sf"/>
</dbReference>
<dbReference type="Gene3D" id="1.10.555.10">
    <property type="entry name" value="Rho GTPase activation protein"/>
    <property type="match status" value="1"/>
</dbReference>
<dbReference type="InterPro" id="IPR008936">
    <property type="entry name" value="Rho_GTPase_activation_prot"/>
</dbReference>
<keyword evidence="4" id="KW-1185">Reference proteome</keyword>
<dbReference type="PROSITE" id="PS50238">
    <property type="entry name" value="RHOGAP"/>
    <property type="match status" value="1"/>
</dbReference>
<evidence type="ECO:0000313" key="4">
    <source>
        <dbReference type="Proteomes" id="UP001527925"/>
    </source>
</evidence>
<dbReference type="CDD" id="cd00159">
    <property type="entry name" value="RhoGAP"/>
    <property type="match status" value="1"/>
</dbReference>
<dbReference type="SUPFAM" id="SSF48350">
    <property type="entry name" value="GTPase activation domain, GAP"/>
    <property type="match status" value="1"/>
</dbReference>
<feature type="compositionally biased region" description="Low complexity" evidence="1">
    <location>
        <begin position="382"/>
        <end position="397"/>
    </location>
</feature>
<comment type="caution">
    <text evidence="3">The sequence shown here is derived from an EMBL/GenBank/DDBJ whole genome shotgun (WGS) entry which is preliminary data.</text>
</comment>
<dbReference type="EMBL" id="JADGIZ020000002">
    <property type="protein sequence ID" value="KAL2919567.1"/>
    <property type="molecule type" value="Genomic_DNA"/>
</dbReference>
<evidence type="ECO:0000256" key="1">
    <source>
        <dbReference type="SAM" id="MobiDB-lite"/>
    </source>
</evidence>
<feature type="domain" description="Rho-GAP" evidence="2">
    <location>
        <begin position="154"/>
        <end position="345"/>
    </location>
</feature>
<organism evidence="3 4">
    <name type="scientific">Polyrhizophydium stewartii</name>
    <dbReference type="NCBI Taxonomy" id="2732419"/>
    <lineage>
        <taxon>Eukaryota</taxon>
        <taxon>Fungi</taxon>
        <taxon>Fungi incertae sedis</taxon>
        <taxon>Chytridiomycota</taxon>
        <taxon>Chytridiomycota incertae sedis</taxon>
        <taxon>Chytridiomycetes</taxon>
        <taxon>Rhizophydiales</taxon>
        <taxon>Rhizophydiales incertae sedis</taxon>
        <taxon>Polyrhizophydium</taxon>
    </lineage>
</organism>
<dbReference type="InterPro" id="IPR000198">
    <property type="entry name" value="RhoGAP_dom"/>
</dbReference>
<reference evidence="3 4" key="1">
    <citation type="submission" date="2023-09" db="EMBL/GenBank/DDBJ databases">
        <title>Pangenome analysis of Batrachochytrium dendrobatidis and related Chytrids.</title>
        <authorList>
            <person name="Yacoub M.N."/>
            <person name="Stajich J.E."/>
            <person name="James T.Y."/>
        </authorList>
    </citation>
    <scope>NUCLEOTIDE SEQUENCE [LARGE SCALE GENOMIC DNA]</scope>
    <source>
        <strain evidence="3 4">JEL0888</strain>
    </source>
</reference>
<feature type="region of interest" description="Disordered" evidence="1">
    <location>
        <begin position="360"/>
        <end position="404"/>
    </location>
</feature>
<dbReference type="SMART" id="SM00324">
    <property type="entry name" value="RhoGAP"/>
    <property type="match status" value="1"/>
</dbReference>
<dbReference type="PANTHER" id="PTHR45808:SF2">
    <property type="entry name" value="RHO GTPASE-ACTIVATING PROTEIN 68F"/>
    <property type="match status" value="1"/>
</dbReference>
<gene>
    <name evidence="3" type="ORF">HK105_200479</name>
</gene>
<dbReference type="Pfam" id="PF13716">
    <property type="entry name" value="CRAL_TRIO_2"/>
    <property type="match status" value="1"/>
</dbReference>